<dbReference type="RefSeq" id="WP_213809313.1">
    <property type="nucleotide sequence ID" value="NZ_JAAMFK010000006.1"/>
</dbReference>
<gene>
    <name evidence="1" type="ORF">G6R29_05260</name>
</gene>
<comment type="caution">
    <text evidence="1">The sequence shown here is derived from an EMBL/GenBank/DDBJ whole genome shotgun (WGS) entry which is preliminary data.</text>
</comment>
<dbReference type="EMBL" id="JAAMFK010000006">
    <property type="protein sequence ID" value="MBS9339028.1"/>
    <property type="molecule type" value="Genomic_DNA"/>
</dbReference>
<evidence type="ECO:0000313" key="1">
    <source>
        <dbReference type="EMBL" id="MBS9339028.1"/>
    </source>
</evidence>
<evidence type="ECO:0008006" key="3">
    <source>
        <dbReference type="Google" id="ProtNLM"/>
    </source>
</evidence>
<sequence length="54" mass="6001">MKNKMQDFQTVSDDELRSVRGGLICCTIMKKGLHFAADFVGSFAHGMMDTVFGK</sequence>
<dbReference type="Proteomes" id="UP001519504">
    <property type="component" value="Unassembled WGS sequence"/>
</dbReference>
<accession>A0ABS5R0Q0</accession>
<proteinExistence type="predicted"/>
<organism evidence="1 2">
    <name type="scientific">Fructobacillus broussonetiae</name>
    <dbReference type="NCBI Taxonomy" id="2713173"/>
    <lineage>
        <taxon>Bacteria</taxon>
        <taxon>Bacillati</taxon>
        <taxon>Bacillota</taxon>
        <taxon>Bacilli</taxon>
        <taxon>Lactobacillales</taxon>
        <taxon>Lactobacillaceae</taxon>
        <taxon>Fructobacillus</taxon>
    </lineage>
</organism>
<name>A0ABS5R0Q0_9LACO</name>
<protein>
    <recommendedName>
        <fullName evidence="3">Bacteriocin-type signal sequence</fullName>
    </recommendedName>
</protein>
<keyword evidence="2" id="KW-1185">Reference proteome</keyword>
<evidence type="ECO:0000313" key="2">
    <source>
        <dbReference type="Proteomes" id="UP001519504"/>
    </source>
</evidence>
<reference evidence="1 2" key="1">
    <citation type="submission" date="2020-02" db="EMBL/GenBank/DDBJ databases">
        <title>Fructobacillus sp. isolated from paper mulberry of Taiwan.</title>
        <authorList>
            <person name="Lin S.-T."/>
        </authorList>
    </citation>
    <scope>NUCLEOTIDE SEQUENCE [LARGE SCALE GENOMIC DNA]</scope>
    <source>
        <strain evidence="1 2">M2-14</strain>
    </source>
</reference>